<gene>
    <name evidence="1" type="ORF">CEXT_324881</name>
</gene>
<evidence type="ECO:0000313" key="2">
    <source>
        <dbReference type="Proteomes" id="UP001054945"/>
    </source>
</evidence>
<keyword evidence="2" id="KW-1185">Reference proteome</keyword>
<organism evidence="1 2">
    <name type="scientific">Caerostris extrusa</name>
    <name type="common">Bark spider</name>
    <name type="synonym">Caerostris bankana</name>
    <dbReference type="NCBI Taxonomy" id="172846"/>
    <lineage>
        <taxon>Eukaryota</taxon>
        <taxon>Metazoa</taxon>
        <taxon>Ecdysozoa</taxon>
        <taxon>Arthropoda</taxon>
        <taxon>Chelicerata</taxon>
        <taxon>Arachnida</taxon>
        <taxon>Araneae</taxon>
        <taxon>Araneomorphae</taxon>
        <taxon>Entelegynae</taxon>
        <taxon>Araneoidea</taxon>
        <taxon>Araneidae</taxon>
        <taxon>Caerostris</taxon>
    </lineage>
</organism>
<comment type="caution">
    <text evidence="1">The sequence shown here is derived from an EMBL/GenBank/DDBJ whole genome shotgun (WGS) entry which is preliminary data.</text>
</comment>
<accession>A0AAV4MEJ2</accession>
<dbReference type="Proteomes" id="UP001054945">
    <property type="component" value="Unassembled WGS sequence"/>
</dbReference>
<proteinExistence type="predicted"/>
<dbReference type="AlphaFoldDB" id="A0AAV4MEJ2"/>
<sequence>MRFAIHRTDLRDSESQITQTQTTKRAFLPLFETFVPVLTGSLRKETNLDERSWGVRLQWRIAGLLFSGWKENNFMRCFFPIGIDCLAGFRAEKKKVELFKKKRV</sequence>
<reference evidence="1 2" key="1">
    <citation type="submission" date="2021-06" db="EMBL/GenBank/DDBJ databases">
        <title>Caerostris extrusa draft genome.</title>
        <authorList>
            <person name="Kono N."/>
            <person name="Arakawa K."/>
        </authorList>
    </citation>
    <scope>NUCLEOTIDE SEQUENCE [LARGE SCALE GENOMIC DNA]</scope>
</reference>
<dbReference type="EMBL" id="BPLR01002171">
    <property type="protein sequence ID" value="GIX70854.1"/>
    <property type="molecule type" value="Genomic_DNA"/>
</dbReference>
<name>A0AAV4MEJ2_CAEEX</name>
<protein>
    <submittedName>
        <fullName evidence="1">Uncharacterized protein</fullName>
    </submittedName>
</protein>
<evidence type="ECO:0000313" key="1">
    <source>
        <dbReference type="EMBL" id="GIX70854.1"/>
    </source>
</evidence>